<name>N0B5G5_9HYPH</name>
<sequence>MAGDLLPQEPPPFNADSVPCRSVVPTNALMRLEPPRCDLRLPAHPDIDIARSARRRHSDGDNGRFGMPTRSPSAIFVDWVFALNAAQAAAGMRQADLGAL</sequence>
<gene>
    <name evidence="1" type="ORF">HYPDE_28818</name>
</gene>
<organism evidence="1 2">
    <name type="scientific">Hyphomicrobium denitrificans 1NES1</name>
    <dbReference type="NCBI Taxonomy" id="670307"/>
    <lineage>
        <taxon>Bacteria</taxon>
        <taxon>Pseudomonadati</taxon>
        <taxon>Pseudomonadota</taxon>
        <taxon>Alphaproteobacteria</taxon>
        <taxon>Hyphomicrobiales</taxon>
        <taxon>Hyphomicrobiaceae</taxon>
        <taxon>Hyphomicrobium</taxon>
    </lineage>
</organism>
<evidence type="ECO:0000313" key="2">
    <source>
        <dbReference type="Proteomes" id="UP000005952"/>
    </source>
</evidence>
<dbReference type="STRING" id="670307.HYPDE_28818"/>
<protein>
    <submittedName>
        <fullName evidence="1">Uncharacterized protein</fullName>
    </submittedName>
</protein>
<keyword evidence="2" id="KW-1185">Reference proteome</keyword>
<dbReference type="KEGG" id="hdt:HYPDE_28818"/>
<dbReference type="HOGENOM" id="CLU_2302027_0_0_5"/>
<dbReference type="Proteomes" id="UP000005952">
    <property type="component" value="Chromosome"/>
</dbReference>
<accession>N0B5G5</accession>
<dbReference type="AlphaFoldDB" id="N0B5G5"/>
<proteinExistence type="predicted"/>
<dbReference type="EMBL" id="CP005587">
    <property type="protein sequence ID" value="AGK57442.1"/>
    <property type="molecule type" value="Genomic_DNA"/>
</dbReference>
<evidence type="ECO:0000313" key="1">
    <source>
        <dbReference type="EMBL" id="AGK57442.1"/>
    </source>
</evidence>
<reference evidence="1 2" key="1">
    <citation type="journal article" date="2013" name="Genome Announc.">
        <title>Genome sequences for three denitrifying bacterial strains isolated from a uranium- and nitrate-contaminated subsurface environment.</title>
        <authorList>
            <person name="Venkatramanan R."/>
            <person name="Prakash O."/>
            <person name="Woyke T."/>
            <person name="Chain P."/>
            <person name="Goodwin L.A."/>
            <person name="Watson D."/>
            <person name="Brooks S."/>
            <person name="Kostka J.E."/>
            <person name="Green S.J."/>
        </authorList>
    </citation>
    <scope>NUCLEOTIDE SEQUENCE [LARGE SCALE GENOMIC DNA]</scope>
    <source>
        <strain evidence="1 2">1NES1</strain>
    </source>
</reference>